<dbReference type="GO" id="GO:0015940">
    <property type="term" value="P:pantothenate biosynthetic process"/>
    <property type="evidence" value="ECO:0007669"/>
    <property type="project" value="InterPro"/>
</dbReference>
<organism evidence="1">
    <name type="scientific">marine sediment metagenome</name>
    <dbReference type="NCBI Taxonomy" id="412755"/>
    <lineage>
        <taxon>unclassified sequences</taxon>
        <taxon>metagenomes</taxon>
        <taxon>ecological metagenomes</taxon>
    </lineage>
</organism>
<comment type="caution">
    <text evidence="1">The sequence shown here is derived from an EMBL/GenBank/DDBJ whole genome shotgun (WGS) entry which is preliminary data.</text>
</comment>
<gene>
    <name evidence="1" type="ORF">S03H2_18688</name>
</gene>
<dbReference type="Pfam" id="PF02569">
    <property type="entry name" value="Pantoate_ligase"/>
    <property type="match status" value="1"/>
</dbReference>
<name>X1GG73_9ZZZZ</name>
<dbReference type="Gene3D" id="3.30.1300.10">
    <property type="entry name" value="Pantoate-beta-alanine ligase, C-terminal domain"/>
    <property type="match status" value="1"/>
</dbReference>
<reference evidence="1" key="1">
    <citation type="journal article" date="2014" name="Front. Microbiol.">
        <title>High frequency of phylogenetically diverse reductive dehalogenase-homologous genes in deep subseafloor sedimentary metagenomes.</title>
        <authorList>
            <person name="Kawai M."/>
            <person name="Futagami T."/>
            <person name="Toyoda A."/>
            <person name="Takaki Y."/>
            <person name="Nishi S."/>
            <person name="Hori S."/>
            <person name="Arai W."/>
            <person name="Tsubouchi T."/>
            <person name="Morono Y."/>
            <person name="Uchiyama I."/>
            <person name="Ito T."/>
            <person name="Fujiyama A."/>
            <person name="Inagaki F."/>
            <person name="Takami H."/>
        </authorList>
    </citation>
    <scope>NUCLEOTIDE SEQUENCE</scope>
    <source>
        <strain evidence="1">Expedition CK06-06</strain>
    </source>
</reference>
<proteinExistence type="predicted"/>
<dbReference type="EMBL" id="BARU01009710">
    <property type="protein sequence ID" value="GAH40599.1"/>
    <property type="molecule type" value="Genomic_DNA"/>
</dbReference>
<dbReference type="InterPro" id="IPR003721">
    <property type="entry name" value="Pantoate_ligase"/>
</dbReference>
<evidence type="ECO:0000313" key="1">
    <source>
        <dbReference type="EMBL" id="GAH40599.1"/>
    </source>
</evidence>
<accession>X1GG73</accession>
<dbReference type="InterPro" id="IPR042176">
    <property type="entry name" value="Pantoate_ligase_C"/>
</dbReference>
<dbReference type="GO" id="GO:0004592">
    <property type="term" value="F:pantoate-beta-alanine ligase activity"/>
    <property type="evidence" value="ECO:0007669"/>
    <property type="project" value="InterPro"/>
</dbReference>
<dbReference type="AlphaFoldDB" id="X1GG73"/>
<sequence length="50" mass="5636">PEFALVNLEYLEIVSLEKLQPILEFKDENENAACIAASISSVRLIDNIIF</sequence>
<feature type="non-terminal residue" evidence="1">
    <location>
        <position position="1"/>
    </location>
</feature>
<protein>
    <recommendedName>
        <fullName evidence="2">Pantoate--beta-alanine ligase</fullName>
    </recommendedName>
</protein>
<evidence type="ECO:0008006" key="2">
    <source>
        <dbReference type="Google" id="ProtNLM"/>
    </source>
</evidence>